<name>A0ABQ3VL49_9CHLR</name>
<accession>A0ABQ3VL49</accession>
<evidence type="ECO:0008006" key="3">
    <source>
        <dbReference type="Google" id="ProtNLM"/>
    </source>
</evidence>
<evidence type="ECO:0000313" key="2">
    <source>
        <dbReference type="Proteomes" id="UP000635565"/>
    </source>
</evidence>
<keyword evidence="2" id="KW-1185">Reference proteome</keyword>
<gene>
    <name evidence="1" type="ORF">KSZ_45260</name>
</gene>
<dbReference type="EMBL" id="BNJJ01000013">
    <property type="protein sequence ID" value="GHO86520.1"/>
    <property type="molecule type" value="Genomic_DNA"/>
</dbReference>
<evidence type="ECO:0000313" key="1">
    <source>
        <dbReference type="EMBL" id="GHO86520.1"/>
    </source>
</evidence>
<protein>
    <recommendedName>
        <fullName evidence="3">SprT-like domain-containing protein</fullName>
    </recommendedName>
</protein>
<sequence>MIPSVLIKEPTPYTRPTDRYQLSDYLQWLWHNYFADSPRVNEITIAYGYPWKGRLGLIRLSTDATMTFIGINTLLRMSQIPEYVLITTIAHELVHYIHGFGSPLPRRYKHPHANKVVDRELEQRELGEYLHACNEWIDNYWYSFYDMQRAAGWAGIQGAGSFPPRGSQSNGTQ</sequence>
<organism evidence="1 2">
    <name type="scientific">Dictyobacter formicarum</name>
    <dbReference type="NCBI Taxonomy" id="2778368"/>
    <lineage>
        <taxon>Bacteria</taxon>
        <taxon>Bacillati</taxon>
        <taxon>Chloroflexota</taxon>
        <taxon>Ktedonobacteria</taxon>
        <taxon>Ktedonobacterales</taxon>
        <taxon>Dictyobacteraceae</taxon>
        <taxon>Dictyobacter</taxon>
    </lineage>
</organism>
<dbReference type="RefSeq" id="WP_201364152.1">
    <property type="nucleotide sequence ID" value="NZ_BNJJ01000013.1"/>
</dbReference>
<comment type="caution">
    <text evidence="1">The sequence shown here is derived from an EMBL/GenBank/DDBJ whole genome shotgun (WGS) entry which is preliminary data.</text>
</comment>
<proteinExistence type="predicted"/>
<reference evidence="1 2" key="1">
    <citation type="journal article" date="2021" name="Int. J. Syst. Evol. Microbiol.">
        <title>Reticulibacter mediterranei gen. nov., sp. nov., within the new family Reticulibacteraceae fam. nov., and Ktedonospora formicarum gen. nov., sp. nov., Ktedonobacter robiniae sp. nov., Dictyobacter formicarum sp. nov. and Dictyobacter arantiisoli sp. nov., belonging to the class Ktedonobacteria.</title>
        <authorList>
            <person name="Yabe S."/>
            <person name="Zheng Y."/>
            <person name="Wang C.M."/>
            <person name="Sakai Y."/>
            <person name="Abe K."/>
            <person name="Yokota A."/>
            <person name="Donadio S."/>
            <person name="Cavaletti L."/>
            <person name="Monciardini P."/>
        </authorList>
    </citation>
    <scope>NUCLEOTIDE SEQUENCE [LARGE SCALE GENOMIC DNA]</scope>
    <source>
        <strain evidence="1 2">SOSP1-9</strain>
    </source>
</reference>
<dbReference type="Proteomes" id="UP000635565">
    <property type="component" value="Unassembled WGS sequence"/>
</dbReference>